<name>A0AAV7RK19_PLEWA</name>
<organism evidence="4 5">
    <name type="scientific">Pleurodeles waltl</name>
    <name type="common">Iberian ribbed newt</name>
    <dbReference type="NCBI Taxonomy" id="8319"/>
    <lineage>
        <taxon>Eukaryota</taxon>
        <taxon>Metazoa</taxon>
        <taxon>Chordata</taxon>
        <taxon>Craniata</taxon>
        <taxon>Vertebrata</taxon>
        <taxon>Euteleostomi</taxon>
        <taxon>Amphibia</taxon>
        <taxon>Batrachia</taxon>
        <taxon>Caudata</taxon>
        <taxon>Salamandroidea</taxon>
        <taxon>Salamandridae</taxon>
        <taxon>Pleurodelinae</taxon>
        <taxon>Pleurodeles</taxon>
    </lineage>
</organism>
<dbReference type="GO" id="GO:0043657">
    <property type="term" value="C:host cell"/>
    <property type="evidence" value="ECO:0007669"/>
    <property type="project" value="UniProtKB-SubCell"/>
</dbReference>
<dbReference type="Proteomes" id="UP001066276">
    <property type="component" value="Chromosome 5"/>
</dbReference>
<sequence>MQLGWTLQTLKAGRVPWQHIRAREIFVSFHLTRQQQLMAKKEATYVMLNIEKLEKLPFTVAEIPSAEWLIHGVINLPISTLQFTSCLKHIPVGRYEHLGDSYIHKVRELPFLYRCINGLREVFLSGSECETSVSHSMVCKQLSLHGACNASIANLACYLKGVPVPVIKNTFQVLSNGSCIVLNNERCCGMHAGIVYVVVVTKAVTCCGKVLFLPTQIREVADIWPHIATSKVNFDKLSRLKALLFQKHVALTSASETYALQVARSSAETQSLLNTNFPSHFGELVGRIFNVSSTAGIAHFFKAVGVGFAHTFSSIFGLIPSAIYSIFGSIFGGFPITLALLAGVCCCCCSSAMAVLPQRDPILMLPSAQLCHERMMQHFGATLLGHLECDWSLSFRPVLDCVQPVFRCLWCSFEHALALCLSLQHPPVVDTDLLMFPIRAHSQTCALRLRLLREAVYEIPFLEEDGIVSFIGPARGAALNGFGALEHTCSMVLFGVDLPILTYIEVEELLLSIASV</sequence>
<dbReference type="AlphaFoldDB" id="A0AAV7RK19"/>
<reference evidence="4" key="1">
    <citation type="journal article" date="2022" name="bioRxiv">
        <title>Sequencing and chromosome-scale assembly of the giantPleurodeles waltlgenome.</title>
        <authorList>
            <person name="Brown T."/>
            <person name="Elewa A."/>
            <person name="Iarovenko S."/>
            <person name="Subramanian E."/>
            <person name="Araus A.J."/>
            <person name="Petzold A."/>
            <person name="Susuki M."/>
            <person name="Suzuki K.-i.T."/>
            <person name="Hayashi T."/>
            <person name="Toyoda A."/>
            <person name="Oliveira C."/>
            <person name="Osipova E."/>
            <person name="Leigh N.D."/>
            <person name="Simon A."/>
            <person name="Yun M.H."/>
        </authorList>
    </citation>
    <scope>NUCLEOTIDE SEQUENCE</scope>
    <source>
        <strain evidence="4">20211129_DDA</strain>
        <tissue evidence="4">Liver</tissue>
    </source>
</reference>
<accession>A0AAV7RK19</accession>
<comment type="caution">
    <text evidence="4">The sequence shown here is derived from an EMBL/GenBank/DDBJ whole genome shotgun (WGS) entry which is preliminary data.</text>
</comment>
<protein>
    <submittedName>
        <fullName evidence="4">Uncharacterized protein</fullName>
    </submittedName>
</protein>
<feature type="transmembrane region" description="Helical" evidence="3">
    <location>
        <begin position="303"/>
        <end position="327"/>
    </location>
</feature>
<evidence type="ECO:0000313" key="5">
    <source>
        <dbReference type="Proteomes" id="UP001066276"/>
    </source>
</evidence>
<evidence type="ECO:0000313" key="4">
    <source>
        <dbReference type="EMBL" id="KAJ1153134.1"/>
    </source>
</evidence>
<keyword evidence="5" id="KW-1185">Reference proteome</keyword>
<comment type="subcellular location">
    <subcellularLocation>
        <location evidence="2">Host cell</location>
    </subcellularLocation>
    <subcellularLocation>
        <location evidence="1">Virion</location>
    </subcellularLocation>
</comment>
<keyword evidence="3" id="KW-0812">Transmembrane</keyword>
<keyword evidence="3" id="KW-0472">Membrane</keyword>
<evidence type="ECO:0000256" key="2">
    <source>
        <dbReference type="ARBA" id="ARBA00004340"/>
    </source>
</evidence>
<feature type="transmembrane region" description="Helical" evidence="3">
    <location>
        <begin position="333"/>
        <end position="356"/>
    </location>
</feature>
<keyword evidence="3" id="KW-1133">Transmembrane helix</keyword>
<proteinExistence type="predicted"/>
<evidence type="ECO:0000256" key="1">
    <source>
        <dbReference type="ARBA" id="ARBA00004328"/>
    </source>
</evidence>
<dbReference type="EMBL" id="JANPWB010000009">
    <property type="protein sequence ID" value="KAJ1153134.1"/>
    <property type="molecule type" value="Genomic_DNA"/>
</dbReference>
<dbReference type="Pfam" id="PF03408">
    <property type="entry name" value="Foamy_virus_ENV"/>
    <property type="match status" value="1"/>
</dbReference>
<gene>
    <name evidence="4" type="ORF">NDU88_005897</name>
</gene>
<evidence type="ECO:0000256" key="3">
    <source>
        <dbReference type="SAM" id="Phobius"/>
    </source>
</evidence>
<dbReference type="InterPro" id="IPR005070">
    <property type="entry name" value="Foamy_env"/>
</dbReference>